<evidence type="ECO:0000256" key="1">
    <source>
        <dbReference type="SAM" id="MobiDB-lite"/>
    </source>
</evidence>
<dbReference type="STRING" id="1245745.A0A0A2W751"/>
<sequence length="622" mass="69233">MGDRRSARPTAGPSNPPEAQRISEPKLSRQKHWPFVACFIGGWVQMKQEQLEAICEATYNMPPPCPIDPAILFDMLRIRRLVDDAASDVEREEESQSSPFSRETLGSGVRARLRRQACQKLSEAYRIDELVCSMAMLRCAPSLEDVSSRVVKENPTNVDANHAQHSESQYEEIPDEKRPDEKAGGQSEPGETTRQKAPRKKVLEDDKPDSLLGQLHFHRGSISLQMAYHHISDSFAPEGHASETPSTSAASLSAGEKRQIESRKLVKRYARSAMRDFKAFLGRFQYSPDWPMEAAKGFEDFFEAVNTAKKPSRAQLGPRRPPANNRLYAVSQLFEAEEIPNLPPYPPPTMTDEELGPVTDLFDAVVAELKETSTVCESVTYHPLLPEALHALLLCHCLVQTSPTEIRRHAYMVARLSRLCDGYPIFKVGFFPSRFDWNQVLSEAPFLPLAAAWADLCAPKCRAAQCKLIFDVSTTAAIEKKVKTKGATTEGVTLAGIALGTLHTEYRNTLMQLSQDKITPDEILLREAYQPPGNRLEQNELPDAVLNLATGTGHAGDVVRWLNEVPLVRMGRKKKSRKSVAARSDPEETEVTVVPTADQGGRARSETKQPDVTVVETTLPIR</sequence>
<evidence type="ECO:0000313" key="3">
    <source>
        <dbReference type="Proteomes" id="UP000030106"/>
    </source>
</evidence>
<dbReference type="AlphaFoldDB" id="A0A0A2W751"/>
<comment type="caution">
    <text evidence="2">The sequence shown here is derived from an EMBL/GenBank/DDBJ whole genome shotgun (WGS) entry which is preliminary data.</text>
</comment>
<dbReference type="Proteomes" id="UP000030106">
    <property type="component" value="Unassembled WGS sequence"/>
</dbReference>
<organism evidence="2 3">
    <name type="scientific">Beauveria bassiana D1-5</name>
    <dbReference type="NCBI Taxonomy" id="1245745"/>
    <lineage>
        <taxon>Eukaryota</taxon>
        <taxon>Fungi</taxon>
        <taxon>Dikarya</taxon>
        <taxon>Ascomycota</taxon>
        <taxon>Pezizomycotina</taxon>
        <taxon>Sordariomycetes</taxon>
        <taxon>Hypocreomycetidae</taxon>
        <taxon>Hypocreales</taxon>
        <taxon>Cordycipitaceae</taxon>
        <taxon>Beauveria</taxon>
    </lineage>
</organism>
<dbReference type="EMBL" id="ANFO01000539">
    <property type="protein sequence ID" value="KGQ08804.1"/>
    <property type="molecule type" value="Genomic_DNA"/>
</dbReference>
<accession>A0A0A2W751</accession>
<feature type="region of interest" description="Disordered" evidence="1">
    <location>
        <begin position="572"/>
        <end position="622"/>
    </location>
</feature>
<protein>
    <submittedName>
        <fullName evidence="2">Uncharacterized protein</fullName>
    </submittedName>
</protein>
<gene>
    <name evidence="2" type="ORF">BBAD15_g5858</name>
</gene>
<reference evidence="2 3" key="1">
    <citation type="submission" date="2012-10" db="EMBL/GenBank/DDBJ databases">
        <title>Genome sequencing and analysis of entomopathogenic fungi Beauveria bassiana D1-5.</title>
        <authorList>
            <person name="Li Q."/>
            <person name="Wang L."/>
            <person name="Zhang Z."/>
            <person name="Wang Q."/>
            <person name="Ren J."/>
            <person name="Wang M."/>
            <person name="Xu W."/>
            <person name="Wang J."/>
            <person name="Lu Y."/>
            <person name="Du Q."/>
            <person name="Sun Z."/>
        </authorList>
    </citation>
    <scope>NUCLEOTIDE SEQUENCE [LARGE SCALE GENOMIC DNA]</scope>
    <source>
        <strain evidence="2 3">D1-5</strain>
    </source>
</reference>
<evidence type="ECO:0000313" key="2">
    <source>
        <dbReference type="EMBL" id="KGQ08804.1"/>
    </source>
</evidence>
<feature type="region of interest" description="Disordered" evidence="1">
    <location>
        <begin position="155"/>
        <end position="208"/>
    </location>
</feature>
<proteinExistence type="predicted"/>
<dbReference type="eggNOG" id="ENOG502QUMF">
    <property type="taxonomic scope" value="Eukaryota"/>
</dbReference>
<name>A0A0A2W751_BEABA</name>
<dbReference type="HOGENOM" id="CLU_012587_0_0_1"/>
<feature type="region of interest" description="Disordered" evidence="1">
    <location>
        <begin position="1"/>
        <end position="26"/>
    </location>
</feature>
<feature type="region of interest" description="Disordered" evidence="1">
    <location>
        <begin position="235"/>
        <end position="258"/>
    </location>
</feature>
<dbReference type="OrthoDB" id="4869391at2759"/>